<dbReference type="GO" id="GO:0016121">
    <property type="term" value="P:carotene catabolic process"/>
    <property type="evidence" value="ECO:0007669"/>
    <property type="project" value="TreeGrafter"/>
</dbReference>
<evidence type="ECO:0000313" key="6">
    <source>
        <dbReference type="EMBL" id="ORX72359.1"/>
    </source>
</evidence>
<dbReference type="PANTHER" id="PTHR10543:SF24">
    <property type="entry name" value="CAROTENOID ISOMEROOXYGENASE"/>
    <property type="match status" value="1"/>
</dbReference>
<dbReference type="OrthoDB" id="407010at2759"/>
<evidence type="ECO:0008006" key="8">
    <source>
        <dbReference type="Google" id="ProtNLM"/>
    </source>
</evidence>
<dbReference type="GO" id="GO:0046872">
    <property type="term" value="F:metal ion binding"/>
    <property type="evidence" value="ECO:0007669"/>
    <property type="project" value="UniProtKB-KW"/>
</dbReference>
<dbReference type="GeneID" id="63801176"/>
<sequence length="483" mass="54243">MLRSGLANAHEQPRPITLRILNGSFPDGLRGSLYTLGPGRFDIKYNVQRELEQATQTFTFGNLMDALPLLGNTRSPGALYQTDTNQTFLNMFIPKGAHYNTSEGECCNQDIQLFMPLQGSTQNIVTANHMGAVQNLDPEDLRPRSVLELKDINQLFKAHLSSAHMQYDANTREYFTVTQDVGFRSTTYNVVAISEAHPEGYVVANFFAQASVMHSFSITQDYIIVPVYPYASPIGGNYRWGDSLLESLAFAPNQPVQFYVISREYRRVQCVYEAPSFFALHQINAVQESATDSVMIDLVAYEDDTILRKLRVKQLRHPSTGYFLPSGQVRRYQLNGITMEAAKFVESRGRTAVVPPAHMTILRPEPIELPRINPVFDLKPYKLCGLAAHMNTNTMYNCIVKIDTNDPMVSPLVWHRKGCYPSEPVFVPKSDNEDDGYLLSVFFDSTLIKSCLLVLDSKTLEELTIAELPSAVPISFGHAKFAI</sequence>
<evidence type="ECO:0000256" key="2">
    <source>
        <dbReference type="ARBA" id="ARBA00022723"/>
    </source>
</evidence>
<evidence type="ECO:0000256" key="3">
    <source>
        <dbReference type="ARBA" id="ARBA00023002"/>
    </source>
</evidence>
<dbReference type="RefSeq" id="XP_040745783.1">
    <property type="nucleotide sequence ID" value="XM_040884528.1"/>
</dbReference>
<feature type="binding site" evidence="5">
    <location>
        <position position="478"/>
    </location>
    <ligand>
        <name>Fe cation</name>
        <dbReference type="ChEBI" id="CHEBI:24875"/>
        <note>catalytic</note>
    </ligand>
</feature>
<keyword evidence="7" id="KW-1185">Reference proteome</keyword>
<organism evidence="6 7">
    <name type="scientific">Linderina pennispora</name>
    <dbReference type="NCBI Taxonomy" id="61395"/>
    <lineage>
        <taxon>Eukaryota</taxon>
        <taxon>Fungi</taxon>
        <taxon>Fungi incertae sedis</taxon>
        <taxon>Zoopagomycota</taxon>
        <taxon>Kickxellomycotina</taxon>
        <taxon>Kickxellomycetes</taxon>
        <taxon>Kickxellales</taxon>
        <taxon>Kickxellaceae</taxon>
        <taxon>Linderina</taxon>
    </lineage>
</organism>
<keyword evidence="4 5" id="KW-0408">Iron</keyword>
<protein>
    <recommendedName>
        <fullName evidence="8">Carotenoid oxygenase</fullName>
    </recommendedName>
</protein>
<dbReference type="Proteomes" id="UP000193922">
    <property type="component" value="Unassembled WGS sequence"/>
</dbReference>
<evidence type="ECO:0000256" key="1">
    <source>
        <dbReference type="ARBA" id="ARBA00006787"/>
    </source>
</evidence>
<evidence type="ECO:0000256" key="4">
    <source>
        <dbReference type="ARBA" id="ARBA00023004"/>
    </source>
</evidence>
<accession>A0A1Y1WFS5</accession>
<keyword evidence="2 5" id="KW-0479">Metal-binding</keyword>
<dbReference type="STRING" id="61395.A0A1Y1WFS5"/>
<comment type="cofactor">
    <cofactor evidence="5">
        <name>Fe(2+)</name>
        <dbReference type="ChEBI" id="CHEBI:29033"/>
    </cofactor>
    <text evidence="5">Binds 1 Fe(2+) ion per subunit.</text>
</comment>
<dbReference type="PANTHER" id="PTHR10543">
    <property type="entry name" value="BETA-CAROTENE DIOXYGENASE"/>
    <property type="match status" value="1"/>
</dbReference>
<dbReference type="InterPro" id="IPR004294">
    <property type="entry name" value="Carotenoid_Oase"/>
</dbReference>
<dbReference type="GO" id="GO:0010436">
    <property type="term" value="F:carotenoid dioxygenase activity"/>
    <property type="evidence" value="ECO:0007669"/>
    <property type="project" value="TreeGrafter"/>
</dbReference>
<comment type="caution">
    <text evidence="6">The sequence shown here is derived from an EMBL/GenBank/DDBJ whole genome shotgun (WGS) entry which is preliminary data.</text>
</comment>
<name>A0A1Y1WFS5_9FUNG</name>
<gene>
    <name evidence="6" type="ORF">DL89DRAFT_221646</name>
</gene>
<feature type="binding site" evidence="5">
    <location>
        <position position="281"/>
    </location>
    <ligand>
        <name>Fe cation</name>
        <dbReference type="ChEBI" id="CHEBI:24875"/>
        <note>catalytic</note>
    </ligand>
</feature>
<dbReference type="EMBL" id="MCFD01000003">
    <property type="protein sequence ID" value="ORX72359.1"/>
    <property type="molecule type" value="Genomic_DNA"/>
</dbReference>
<keyword evidence="3" id="KW-0560">Oxidoreductase</keyword>
<comment type="similarity">
    <text evidence="1">Belongs to the carotenoid oxygenase family.</text>
</comment>
<dbReference type="Pfam" id="PF03055">
    <property type="entry name" value="RPE65"/>
    <property type="match status" value="1"/>
</dbReference>
<evidence type="ECO:0000256" key="5">
    <source>
        <dbReference type="PIRSR" id="PIRSR604294-1"/>
    </source>
</evidence>
<evidence type="ECO:0000313" key="7">
    <source>
        <dbReference type="Proteomes" id="UP000193922"/>
    </source>
</evidence>
<proteinExistence type="inferred from homology"/>
<reference evidence="6 7" key="1">
    <citation type="submission" date="2016-07" db="EMBL/GenBank/DDBJ databases">
        <title>Pervasive Adenine N6-methylation of Active Genes in Fungi.</title>
        <authorList>
            <consortium name="DOE Joint Genome Institute"/>
            <person name="Mondo S.J."/>
            <person name="Dannebaum R.O."/>
            <person name="Kuo R.C."/>
            <person name="Labutti K."/>
            <person name="Haridas S."/>
            <person name="Kuo A."/>
            <person name="Salamov A."/>
            <person name="Ahrendt S.R."/>
            <person name="Lipzen A."/>
            <person name="Sullivan W."/>
            <person name="Andreopoulos W.B."/>
            <person name="Clum A."/>
            <person name="Lindquist E."/>
            <person name="Daum C."/>
            <person name="Ramamoorthy G.K."/>
            <person name="Gryganskyi A."/>
            <person name="Culley D."/>
            <person name="Magnuson J.K."/>
            <person name="James T.Y."/>
            <person name="O'Malley M.A."/>
            <person name="Stajich J.E."/>
            <person name="Spatafora J.W."/>
            <person name="Visel A."/>
            <person name="Grigoriev I.V."/>
        </authorList>
    </citation>
    <scope>NUCLEOTIDE SEQUENCE [LARGE SCALE GENOMIC DNA]</scope>
    <source>
        <strain evidence="6 7">ATCC 12442</strain>
    </source>
</reference>
<feature type="binding site" evidence="5">
    <location>
        <position position="214"/>
    </location>
    <ligand>
        <name>Fe cation</name>
        <dbReference type="ChEBI" id="CHEBI:24875"/>
        <note>catalytic</note>
    </ligand>
</feature>
<feature type="binding site" evidence="5">
    <location>
        <position position="164"/>
    </location>
    <ligand>
        <name>Fe cation</name>
        <dbReference type="ChEBI" id="CHEBI:24875"/>
        <note>catalytic</note>
    </ligand>
</feature>
<dbReference type="AlphaFoldDB" id="A0A1Y1WFS5"/>